<dbReference type="InterPro" id="IPR038765">
    <property type="entry name" value="Papain-like_cys_pep_sf"/>
</dbReference>
<feature type="domain" description="OTU" evidence="2">
    <location>
        <begin position="426"/>
        <end position="567"/>
    </location>
</feature>
<gene>
    <name evidence="3" type="primary">IIV3-084L</name>
    <name evidence="3" type="ORF">AWC38_SpisGene12314</name>
</gene>
<dbReference type="Pfam" id="PF02338">
    <property type="entry name" value="OTU"/>
    <property type="match status" value="1"/>
</dbReference>
<feature type="region of interest" description="Disordered" evidence="1">
    <location>
        <begin position="580"/>
        <end position="627"/>
    </location>
</feature>
<comment type="caution">
    <text evidence="3">The sequence shown here is derived from an EMBL/GenBank/DDBJ whole genome shotgun (WGS) entry which is preliminary data.</text>
</comment>
<proteinExistence type="predicted"/>
<dbReference type="Gene3D" id="3.90.70.80">
    <property type="match status" value="1"/>
</dbReference>
<dbReference type="InterPro" id="IPR050704">
    <property type="entry name" value="Peptidase_C85-like"/>
</dbReference>
<dbReference type="OrthoDB" id="415023at2759"/>
<evidence type="ECO:0000256" key="1">
    <source>
        <dbReference type="SAM" id="MobiDB-lite"/>
    </source>
</evidence>
<feature type="compositionally biased region" description="Polar residues" evidence="1">
    <location>
        <begin position="597"/>
        <end position="609"/>
    </location>
</feature>
<dbReference type="Proteomes" id="UP000225706">
    <property type="component" value="Unassembled WGS sequence"/>
</dbReference>
<dbReference type="PANTHER" id="PTHR12419:SF11">
    <property type="entry name" value="OTU DOMAIN-CONTAINING PROTEIN DDB_G0284757"/>
    <property type="match status" value="1"/>
</dbReference>
<dbReference type="GO" id="GO:0016579">
    <property type="term" value="P:protein deubiquitination"/>
    <property type="evidence" value="ECO:0007669"/>
    <property type="project" value="TreeGrafter"/>
</dbReference>
<evidence type="ECO:0000259" key="2">
    <source>
        <dbReference type="PROSITE" id="PS50802"/>
    </source>
</evidence>
<dbReference type="SUPFAM" id="SSF54001">
    <property type="entry name" value="Cysteine proteinases"/>
    <property type="match status" value="1"/>
</dbReference>
<feature type="compositionally biased region" description="Basic and acidic residues" evidence="1">
    <location>
        <begin position="203"/>
        <end position="223"/>
    </location>
</feature>
<name>A0A2B4S165_STYPI</name>
<sequence length="648" mass="72423">MDYSRKDSEKAIFAVREVVCGLPIYQTRGMACAVDVRGKQCLVTWEGVFKEDDRALIESVKLHRGSRNFHNDEKRYRLEISAIKQAGSCSFISVKALKGSNASETLKTTTDSNILKLIIPRSDVIVKDVWAQSFIGSNKPLKFKFKYKRETKKHELNSFEGEKCIIEKSVVLGSPIITTEGVIGVVGEDADGQPIPYFITQTELDHRDRDPSESENDEEKKSLDDLDSAVNINVVVQNIFFTSLAVCAENLKNNMNFKTELLETELPTGVPLPSAAMLCWYQLASLGAAWKWTVHVENLHLMEVLNGYRASHSLETGGTVTSGQKWENVPPQEWHLRKRVRTIVYITARFTIDFLELQPTGGWFDGSSATWAGRIVGHCQHVSTTISDLGSTGQTAKNFKQLKEAINDKSKRGLEEIKNAVSRIGFVISDNEGNGNCLFHALCEQLEIVKGISIKHDELRQTLVQYLAENPSMEDGTCLFSLLESSQRSSFVTWDNYLRDMAKDGTWGDEMTIIAAANCYKTIINVIRALPGTTLVIPIKPECEVKGGHTVWLGHIYNFHFVSLLKAAVATSDQVINGTQQKECQESKEKPDHEKTSSSTETVPAVNSTEENHEKASYSTETVPAFDSTDNSMRSPFVLIQSFRQEMV</sequence>
<accession>A0A2B4S165</accession>
<reference evidence="4" key="1">
    <citation type="journal article" date="2017" name="bioRxiv">
        <title>Comparative analysis of the genomes of Stylophora pistillata and Acropora digitifera provides evidence for extensive differences between species of corals.</title>
        <authorList>
            <person name="Voolstra C.R."/>
            <person name="Li Y."/>
            <person name="Liew Y.J."/>
            <person name="Baumgarten S."/>
            <person name="Zoccola D."/>
            <person name="Flot J.-F."/>
            <person name="Tambutte S."/>
            <person name="Allemand D."/>
            <person name="Aranda M."/>
        </authorList>
    </citation>
    <scope>NUCLEOTIDE SEQUENCE [LARGE SCALE GENOMIC DNA]</scope>
</reference>
<dbReference type="EMBL" id="LSMT01000216">
    <property type="protein sequence ID" value="PFX23156.1"/>
    <property type="molecule type" value="Genomic_DNA"/>
</dbReference>
<dbReference type="CDD" id="cd22758">
    <property type="entry name" value="OTU_232R-like"/>
    <property type="match status" value="1"/>
</dbReference>
<feature type="region of interest" description="Disordered" evidence="1">
    <location>
        <begin position="202"/>
        <end position="223"/>
    </location>
</feature>
<dbReference type="AlphaFoldDB" id="A0A2B4S165"/>
<feature type="compositionally biased region" description="Basic and acidic residues" evidence="1">
    <location>
        <begin position="583"/>
        <end position="596"/>
    </location>
</feature>
<protein>
    <submittedName>
        <fullName evidence="3">Putative ubiquitin thioesterase</fullName>
    </submittedName>
</protein>
<dbReference type="InterPro" id="IPR003323">
    <property type="entry name" value="OTU_dom"/>
</dbReference>
<feature type="compositionally biased region" description="Polar residues" evidence="1">
    <location>
        <begin position="617"/>
        <end position="627"/>
    </location>
</feature>
<evidence type="ECO:0000313" key="3">
    <source>
        <dbReference type="EMBL" id="PFX23156.1"/>
    </source>
</evidence>
<dbReference type="PROSITE" id="PS50802">
    <property type="entry name" value="OTU"/>
    <property type="match status" value="1"/>
</dbReference>
<dbReference type="PANTHER" id="PTHR12419">
    <property type="entry name" value="OTU DOMAIN CONTAINING PROTEIN"/>
    <property type="match status" value="1"/>
</dbReference>
<organism evidence="3 4">
    <name type="scientific">Stylophora pistillata</name>
    <name type="common">Smooth cauliflower coral</name>
    <dbReference type="NCBI Taxonomy" id="50429"/>
    <lineage>
        <taxon>Eukaryota</taxon>
        <taxon>Metazoa</taxon>
        <taxon>Cnidaria</taxon>
        <taxon>Anthozoa</taxon>
        <taxon>Hexacorallia</taxon>
        <taxon>Scleractinia</taxon>
        <taxon>Astrocoeniina</taxon>
        <taxon>Pocilloporidae</taxon>
        <taxon>Stylophora</taxon>
    </lineage>
</organism>
<evidence type="ECO:0000313" key="4">
    <source>
        <dbReference type="Proteomes" id="UP000225706"/>
    </source>
</evidence>
<keyword evidence="4" id="KW-1185">Reference proteome</keyword>
<dbReference type="GO" id="GO:0004843">
    <property type="term" value="F:cysteine-type deubiquitinase activity"/>
    <property type="evidence" value="ECO:0007669"/>
    <property type="project" value="TreeGrafter"/>
</dbReference>